<comment type="caution">
    <text evidence="2">The sequence shown here is derived from an EMBL/GenBank/DDBJ whole genome shotgun (WGS) entry which is preliminary data.</text>
</comment>
<accession>A0AAP4TVG2</accession>
<evidence type="ECO:0000313" key="3">
    <source>
        <dbReference type="Proteomes" id="UP001170481"/>
    </source>
</evidence>
<sequence length="92" mass="10399">MAKHGLDGDKDKEEDKPQSLEEHAWARARESGSHRPRTGTPHDWEDWERYHEQLAADSEKLSQKIDRQARAGGSAPAHDDDVDKADADREGL</sequence>
<name>A0AAP4TVG2_9GAMM</name>
<dbReference type="Proteomes" id="UP001170481">
    <property type="component" value="Unassembled WGS sequence"/>
</dbReference>
<feature type="compositionally biased region" description="Basic and acidic residues" evidence="1">
    <location>
        <begin position="77"/>
        <end position="92"/>
    </location>
</feature>
<dbReference type="RefSeq" id="WP_303570245.1">
    <property type="nucleotide sequence ID" value="NZ_JAUORK010000003.1"/>
</dbReference>
<reference evidence="2" key="1">
    <citation type="submission" date="2023-07" db="EMBL/GenBank/DDBJ databases">
        <title>Genome content predicts the carbon catabolic preferences of heterotrophic bacteria.</title>
        <authorList>
            <person name="Gralka M."/>
        </authorList>
    </citation>
    <scope>NUCLEOTIDE SEQUENCE</scope>
    <source>
        <strain evidence="2">C2R13</strain>
    </source>
</reference>
<feature type="compositionally biased region" description="Basic and acidic residues" evidence="1">
    <location>
        <begin position="1"/>
        <end position="33"/>
    </location>
</feature>
<protein>
    <submittedName>
        <fullName evidence="2">Uncharacterized protein</fullName>
    </submittedName>
</protein>
<organism evidence="2 3">
    <name type="scientific">Cobetia amphilecti</name>
    <dbReference type="NCBI Taxonomy" id="1055104"/>
    <lineage>
        <taxon>Bacteria</taxon>
        <taxon>Pseudomonadati</taxon>
        <taxon>Pseudomonadota</taxon>
        <taxon>Gammaproteobacteria</taxon>
        <taxon>Oceanospirillales</taxon>
        <taxon>Halomonadaceae</taxon>
        <taxon>Cobetia</taxon>
    </lineage>
</organism>
<proteinExistence type="predicted"/>
<gene>
    <name evidence="2" type="ORF">Q4535_03045</name>
</gene>
<feature type="region of interest" description="Disordered" evidence="1">
    <location>
        <begin position="1"/>
        <end position="92"/>
    </location>
</feature>
<evidence type="ECO:0000256" key="1">
    <source>
        <dbReference type="SAM" id="MobiDB-lite"/>
    </source>
</evidence>
<dbReference type="EMBL" id="JAUORK010000003">
    <property type="protein sequence ID" value="MDO6671087.1"/>
    <property type="molecule type" value="Genomic_DNA"/>
</dbReference>
<feature type="compositionally biased region" description="Basic and acidic residues" evidence="1">
    <location>
        <begin position="40"/>
        <end position="69"/>
    </location>
</feature>
<evidence type="ECO:0000313" key="2">
    <source>
        <dbReference type="EMBL" id="MDO6671087.1"/>
    </source>
</evidence>
<dbReference type="AlphaFoldDB" id="A0AAP4TVG2"/>